<dbReference type="Gene3D" id="3.10.20.30">
    <property type="match status" value="1"/>
</dbReference>
<evidence type="ECO:0000256" key="2">
    <source>
        <dbReference type="ARBA" id="ARBA00008226"/>
    </source>
</evidence>
<dbReference type="InterPro" id="IPR047246">
    <property type="entry name" value="ThrRS_anticodon"/>
</dbReference>
<dbReference type="GO" id="GO:0004829">
    <property type="term" value="F:threonine-tRNA ligase activity"/>
    <property type="evidence" value="ECO:0007669"/>
    <property type="project" value="UniProtKB-UniRule"/>
</dbReference>
<gene>
    <name evidence="14 18" type="primary">thrS</name>
    <name evidence="18" type="ORF">AArcSl_3096</name>
</gene>
<dbReference type="InterPro" id="IPR004095">
    <property type="entry name" value="TGS"/>
</dbReference>
<dbReference type="InterPro" id="IPR033728">
    <property type="entry name" value="ThrRS_core"/>
</dbReference>
<dbReference type="PRINTS" id="PR01047">
    <property type="entry name" value="TRNASYNTHTHR"/>
</dbReference>
<dbReference type="NCBIfam" id="TIGR00418">
    <property type="entry name" value="thrS"/>
    <property type="match status" value="1"/>
</dbReference>
<protein>
    <recommendedName>
        <fullName evidence="14">Threonine--tRNA ligase</fullName>
        <ecNumber evidence="14">6.1.1.3</ecNumber>
    </recommendedName>
    <alternativeName>
        <fullName evidence="14">Threonyl-tRNA synthetase</fullName>
        <shortName evidence="14">ThrRS</shortName>
    </alternativeName>
</protein>
<dbReference type="InterPro" id="IPR012947">
    <property type="entry name" value="tRNA_SAD"/>
</dbReference>
<feature type="region of interest" description="Disordered" evidence="15">
    <location>
        <begin position="646"/>
        <end position="666"/>
    </location>
</feature>
<feature type="region of interest" description="Catalytic" evidence="14">
    <location>
        <begin position="266"/>
        <end position="557"/>
    </location>
</feature>
<dbReference type="FunFam" id="3.40.50.800:FF:000001">
    <property type="entry name" value="Threonine--tRNA ligase"/>
    <property type="match status" value="1"/>
</dbReference>
<dbReference type="SUPFAM" id="SSF55681">
    <property type="entry name" value="Class II aaRS and biotin synthetases"/>
    <property type="match status" value="1"/>
</dbReference>
<name>A0A343TNN1_9EURY</name>
<dbReference type="GO" id="GO:0005737">
    <property type="term" value="C:cytoplasm"/>
    <property type="evidence" value="ECO:0007669"/>
    <property type="project" value="UniProtKB-SubCell"/>
</dbReference>
<keyword evidence="5 14" id="KW-0436">Ligase</keyword>
<dbReference type="Gene3D" id="3.30.54.20">
    <property type="match status" value="1"/>
</dbReference>
<dbReference type="InterPro" id="IPR018163">
    <property type="entry name" value="Thr/Ala-tRNA-synth_IIc_edit"/>
</dbReference>
<evidence type="ECO:0000256" key="5">
    <source>
        <dbReference type="ARBA" id="ARBA00022598"/>
    </source>
</evidence>
<dbReference type="InterPro" id="IPR012675">
    <property type="entry name" value="Beta-grasp_dom_sf"/>
</dbReference>
<dbReference type="CDD" id="cd00860">
    <property type="entry name" value="ThrRS_anticodon"/>
    <property type="match status" value="1"/>
</dbReference>
<dbReference type="InterPro" id="IPR002320">
    <property type="entry name" value="Thr-tRNA-ligase_IIa"/>
</dbReference>
<dbReference type="GO" id="GO:0046872">
    <property type="term" value="F:metal ion binding"/>
    <property type="evidence" value="ECO:0007669"/>
    <property type="project" value="UniProtKB-KW"/>
</dbReference>
<keyword evidence="10 14" id="KW-0694">RNA-binding</keyword>
<dbReference type="CDD" id="cd00771">
    <property type="entry name" value="ThrRS_core"/>
    <property type="match status" value="1"/>
</dbReference>
<dbReference type="Gene3D" id="3.30.980.10">
    <property type="entry name" value="Threonyl-trna Synthetase, Chain A, domain 2"/>
    <property type="match status" value="1"/>
</dbReference>
<dbReference type="Pfam" id="PF02824">
    <property type="entry name" value="TGS"/>
    <property type="match status" value="1"/>
</dbReference>
<dbReference type="SMART" id="SM00863">
    <property type="entry name" value="tRNA_SAD"/>
    <property type="match status" value="1"/>
</dbReference>
<feature type="binding site" evidence="14">
    <location>
        <position position="534"/>
    </location>
    <ligand>
        <name>Zn(2+)</name>
        <dbReference type="ChEBI" id="CHEBI:29105"/>
        <note>catalytic</note>
    </ligand>
</feature>
<dbReference type="FunFam" id="3.30.930.10:FF:000002">
    <property type="entry name" value="Threonine--tRNA ligase"/>
    <property type="match status" value="1"/>
</dbReference>
<evidence type="ECO:0000313" key="19">
    <source>
        <dbReference type="Proteomes" id="UP000263012"/>
    </source>
</evidence>
<evidence type="ECO:0000259" key="17">
    <source>
        <dbReference type="PROSITE" id="PS51880"/>
    </source>
</evidence>
<dbReference type="FunFam" id="3.30.980.10:FF:000005">
    <property type="entry name" value="Threonyl-tRNA synthetase, mitochondrial"/>
    <property type="match status" value="1"/>
</dbReference>
<evidence type="ECO:0000256" key="11">
    <source>
        <dbReference type="ARBA" id="ARBA00022917"/>
    </source>
</evidence>
<evidence type="ECO:0000256" key="15">
    <source>
        <dbReference type="SAM" id="MobiDB-lite"/>
    </source>
</evidence>
<feature type="binding site" evidence="14">
    <location>
        <position position="409"/>
    </location>
    <ligand>
        <name>Zn(2+)</name>
        <dbReference type="ChEBI" id="CHEBI:29105"/>
        <note>catalytic</note>
    </ligand>
</feature>
<evidence type="ECO:0000256" key="7">
    <source>
        <dbReference type="ARBA" id="ARBA00022741"/>
    </source>
</evidence>
<evidence type="ECO:0000256" key="4">
    <source>
        <dbReference type="ARBA" id="ARBA00022555"/>
    </source>
</evidence>
<evidence type="ECO:0000256" key="1">
    <source>
        <dbReference type="ARBA" id="ARBA00004496"/>
    </source>
</evidence>
<dbReference type="PROSITE" id="PS50862">
    <property type="entry name" value="AA_TRNA_LIGASE_II"/>
    <property type="match status" value="1"/>
</dbReference>
<feature type="domain" description="TGS" evidence="17">
    <location>
        <begin position="24"/>
        <end position="87"/>
    </location>
</feature>
<keyword evidence="11 14" id="KW-0648">Protein biosynthesis</keyword>
<dbReference type="InterPro" id="IPR012676">
    <property type="entry name" value="TGS-like"/>
</dbReference>
<dbReference type="InterPro" id="IPR006195">
    <property type="entry name" value="aa-tRNA-synth_II"/>
</dbReference>
<evidence type="ECO:0000256" key="12">
    <source>
        <dbReference type="ARBA" id="ARBA00023146"/>
    </source>
</evidence>
<dbReference type="Pfam" id="PF03129">
    <property type="entry name" value="HGTP_anticodon"/>
    <property type="match status" value="1"/>
</dbReference>
<dbReference type="KEGG" id="hdf:AArcSl_3096"/>
<evidence type="ECO:0000256" key="13">
    <source>
        <dbReference type="ARBA" id="ARBA00049515"/>
    </source>
</evidence>
<dbReference type="GO" id="GO:0006435">
    <property type="term" value="P:threonyl-tRNA aminoacylation"/>
    <property type="evidence" value="ECO:0007669"/>
    <property type="project" value="UniProtKB-UniRule"/>
</dbReference>
<dbReference type="Gene3D" id="3.40.50.800">
    <property type="entry name" value="Anticodon-binding domain"/>
    <property type="match status" value="1"/>
</dbReference>
<keyword evidence="6 14" id="KW-0479">Metal-binding</keyword>
<dbReference type="GO" id="GO:0002161">
    <property type="term" value="F:aminoacyl-tRNA deacylase activity"/>
    <property type="evidence" value="ECO:0007669"/>
    <property type="project" value="UniProtKB-ARBA"/>
</dbReference>
<dbReference type="InterPro" id="IPR002314">
    <property type="entry name" value="aa-tRNA-synt_IIb"/>
</dbReference>
<dbReference type="AlphaFoldDB" id="A0A343TNN1"/>
<dbReference type="Pfam" id="PF00587">
    <property type="entry name" value="tRNA-synt_2b"/>
    <property type="match status" value="1"/>
</dbReference>
<comment type="cofactor">
    <cofactor evidence="14">
        <name>Zn(2+)</name>
        <dbReference type="ChEBI" id="CHEBI:29105"/>
    </cofactor>
    <text evidence="14">Binds 1 zinc ion per subunit.</text>
</comment>
<dbReference type="Pfam" id="PF07973">
    <property type="entry name" value="tRNA_SAD"/>
    <property type="match status" value="1"/>
</dbReference>
<reference evidence="19" key="1">
    <citation type="submission" date="2017-11" db="EMBL/GenBank/DDBJ databases">
        <title>Phenotypic and genomic properties of facultatively anaerobic sulfur-reducing natronoarchaea from hypersaline soda lakes.</title>
        <authorList>
            <person name="Sorokin D.Y."/>
            <person name="Kublanov I.V."/>
            <person name="Roman P."/>
            <person name="Sinninghe Damste J.S."/>
            <person name="Golyshin P.N."/>
            <person name="Rojo D."/>
            <person name="Ciordia S."/>
            <person name="Mena M.D.C."/>
            <person name="Ferrer M."/>
            <person name="Messina E."/>
            <person name="Smedile F."/>
            <person name="La Spada G."/>
            <person name="La Cono V."/>
            <person name="Yakimov M.M."/>
        </authorList>
    </citation>
    <scope>NUCLEOTIDE SEQUENCE [LARGE SCALE GENOMIC DNA]</scope>
    <source>
        <strain evidence="19">AArc-Sl</strain>
    </source>
</reference>
<dbReference type="HAMAP" id="MF_00184">
    <property type="entry name" value="Thr_tRNA_synth"/>
    <property type="match status" value="1"/>
</dbReference>
<dbReference type="GO" id="GO:0005524">
    <property type="term" value="F:ATP binding"/>
    <property type="evidence" value="ECO:0007669"/>
    <property type="project" value="UniProtKB-UniRule"/>
</dbReference>
<evidence type="ECO:0000256" key="3">
    <source>
        <dbReference type="ARBA" id="ARBA00022490"/>
    </source>
</evidence>
<sequence>MPCRRPKTLIPLVRLLSDMSESDAQADVTVVLPDGSQLSVPEGSTVEDVAYEIGPGLGRDTVAGVVDGELVDKAAVVPDGARLEIVTEDADEYLQVLRHTAAHVFAQALQRLYPEAKLAIGPPTDEGFYYDVTGVDLDEDDLAEIEDEMERIVEADYELHRVERPREEAIEGYSDNRFKREILEDEAADEEVVSFYVQDDWEDLCRGPHVESTGEVGAVTLLNISSAYWRGDEDNETLTRVYGTAFETESDLEGYLERREEAKKRDHRKIGREMNLFSIPTVTGPGLPLYHPNGKTVLRELEEYANELNRDAGYEEVETPHLFRTELWKKSGHYDNYRDDMFLLDVNDEEYALKPMNCPGHATIFDQKSWSYRELPKQYFENGKVYRKEQRGELSGLSRVWSFTIDDGHLFVREDQIEGEVRQVMDLIFEVIETFDLEVEVALATRPEKSVGSDEIWDSAESQLREVLETDGYDYDLEPGDGAFYGPKIDFAFEDALGRSWDGPTVQLDFNMPERFDLTYTGEDNAEHRPVMIHRALYGSYERFFMVLIEHFDGNFPLWLAPEQVRILPVSDETLGYAHRVKNELAEAGFRVEVEDRDWTVGRKIRAGHDDRLPYMLVVGPDEEESGTVSVRDRFEREKGDVELEAFRSHLETEREEKRTEPDFLA</sequence>
<dbReference type="SUPFAM" id="SSF81271">
    <property type="entry name" value="TGS-like"/>
    <property type="match status" value="1"/>
</dbReference>
<comment type="catalytic activity">
    <reaction evidence="13 14">
        <text>tRNA(Thr) + L-threonine + ATP = L-threonyl-tRNA(Thr) + AMP + diphosphate + H(+)</text>
        <dbReference type="Rhea" id="RHEA:24624"/>
        <dbReference type="Rhea" id="RHEA-COMP:9670"/>
        <dbReference type="Rhea" id="RHEA-COMP:9704"/>
        <dbReference type="ChEBI" id="CHEBI:15378"/>
        <dbReference type="ChEBI" id="CHEBI:30616"/>
        <dbReference type="ChEBI" id="CHEBI:33019"/>
        <dbReference type="ChEBI" id="CHEBI:57926"/>
        <dbReference type="ChEBI" id="CHEBI:78442"/>
        <dbReference type="ChEBI" id="CHEBI:78534"/>
        <dbReference type="ChEBI" id="CHEBI:456215"/>
        <dbReference type="EC" id="6.1.1.3"/>
    </reaction>
</comment>
<evidence type="ECO:0000256" key="9">
    <source>
        <dbReference type="ARBA" id="ARBA00022840"/>
    </source>
</evidence>
<feature type="domain" description="Aminoacyl-transfer RNA synthetases class-II family profile" evidence="16">
    <location>
        <begin position="290"/>
        <end position="557"/>
    </location>
</feature>
<evidence type="ECO:0000256" key="14">
    <source>
        <dbReference type="HAMAP-Rule" id="MF_00184"/>
    </source>
</evidence>
<dbReference type="EC" id="6.1.1.3" evidence="14"/>
<dbReference type="Gene3D" id="3.30.930.10">
    <property type="entry name" value="Bira Bifunctional Protein, Domain 2"/>
    <property type="match status" value="1"/>
</dbReference>
<comment type="similarity">
    <text evidence="2 14">Belongs to the class-II aminoacyl-tRNA synthetase family.</text>
</comment>
<evidence type="ECO:0000259" key="16">
    <source>
        <dbReference type="PROSITE" id="PS50862"/>
    </source>
</evidence>
<comment type="subcellular location">
    <subcellularLocation>
        <location evidence="1 14">Cytoplasm</location>
    </subcellularLocation>
</comment>
<organism evidence="18 19">
    <name type="scientific">Halalkaliarchaeum desulfuricum</name>
    <dbReference type="NCBI Taxonomy" id="2055893"/>
    <lineage>
        <taxon>Archaea</taxon>
        <taxon>Methanobacteriati</taxon>
        <taxon>Methanobacteriota</taxon>
        <taxon>Stenosarchaea group</taxon>
        <taxon>Halobacteria</taxon>
        <taxon>Halobacteriales</taxon>
        <taxon>Haloferacaceae</taxon>
        <taxon>Halalkaliarchaeum</taxon>
    </lineage>
</organism>
<dbReference type="SUPFAM" id="SSF55186">
    <property type="entry name" value="ThrRS/AlaRS common domain"/>
    <property type="match status" value="1"/>
</dbReference>
<dbReference type="CDD" id="cd01667">
    <property type="entry name" value="TGS_ThrRS"/>
    <property type="match status" value="1"/>
</dbReference>
<proteinExistence type="inferred from homology"/>
<accession>A0A343TNN1</accession>
<dbReference type="InterPro" id="IPR045864">
    <property type="entry name" value="aa-tRNA-synth_II/BPL/LPL"/>
</dbReference>
<dbReference type="PROSITE" id="PS51880">
    <property type="entry name" value="TGS"/>
    <property type="match status" value="1"/>
</dbReference>
<evidence type="ECO:0000256" key="6">
    <source>
        <dbReference type="ARBA" id="ARBA00022723"/>
    </source>
</evidence>
<dbReference type="GO" id="GO:0000049">
    <property type="term" value="F:tRNA binding"/>
    <property type="evidence" value="ECO:0007669"/>
    <property type="project" value="UniProtKB-KW"/>
</dbReference>
<comment type="subunit">
    <text evidence="14">Homodimer.</text>
</comment>
<dbReference type="InterPro" id="IPR004154">
    <property type="entry name" value="Anticodon-bd"/>
</dbReference>
<dbReference type="PANTHER" id="PTHR11451:SF44">
    <property type="entry name" value="THREONINE--TRNA LIGASE, CHLOROPLASTIC_MITOCHONDRIAL 2"/>
    <property type="match status" value="1"/>
</dbReference>
<dbReference type="Proteomes" id="UP000263012">
    <property type="component" value="Chromosome"/>
</dbReference>
<keyword evidence="7 14" id="KW-0547">Nucleotide-binding</keyword>
<keyword evidence="3 14" id="KW-0963">Cytoplasm</keyword>
<dbReference type="SUPFAM" id="SSF52954">
    <property type="entry name" value="Class II aaRS ABD-related"/>
    <property type="match status" value="1"/>
</dbReference>
<dbReference type="PANTHER" id="PTHR11451">
    <property type="entry name" value="THREONINE-TRNA LIGASE"/>
    <property type="match status" value="1"/>
</dbReference>
<evidence type="ECO:0000256" key="8">
    <source>
        <dbReference type="ARBA" id="ARBA00022833"/>
    </source>
</evidence>
<keyword evidence="9 14" id="KW-0067">ATP-binding</keyword>
<dbReference type="EMBL" id="CP025066">
    <property type="protein sequence ID" value="AUX10703.1"/>
    <property type="molecule type" value="Genomic_DNA"/>
</dbReference>
<keyword evidence="12 14" id="KW-0030">Aminoacyl-tRNA synthetase</keyword>
<evidence type="ECO:0000256" key="10">
    <source>
        <dbReference type="ARBA" id="ARBA00022884"/>
    </source>
</evidence>
<keyword evidence="19" id="KW-1185">Reference proteome</keyword>
<evidence type="ECO:0000313" key="18">
    <source>
        <dbReference type="EMBL" id="AUX10703.1"/>
    </source>
</evidence>
<keyword evidence="8 14" id="KW-0862">Zinc</keyword>
<keyword evidence="4 14" id="KW-0820">tRNA-binding</keyword>
<feature type="binding site" evidence="14">
    <location>
        <position position="358"/>
    </location>
    <ligand>
        <name>Zn(2+)</name>
        <dbReference type="ChEBI" id="CHEBI:29105"/>
        <note>catalytic</note>
    </ligand>
</feature>
<dbReference type="InterPro" id="IPR036621">
    <property type="entry name" value="Anticodon-bd_dom_sf"/>
</dbReference>